<feature type="region of interest" description="Disordered" evidence="1">
    <location>
        <begin position="56"/>
        <end position="82"/>
    </location>
</feature>
<accession>A0AAD2CQH9</accession>
<feature type="region of interest" description="Disordered" evidence="1">
    <location>
        <begin position="272"/>
        <end position="297"/>
    </location>
</feature>
<evidence type="ECO:0000313" key="2">
    <source>
        <dbReference type="EMBL" id="CAJ1939299.1"/>
    </source>
</evidence>
<gene>
    <name evidence="2" type="ORF">CYCCA115_LOCUS6527</name>
</gene>
<sequence>MAANNQGLLGSQHDTTGLPNISDSPDVPGLFDIPDVPQLPDDTESTIISEAAAGLPDVPDASLLPDTSSTTAQISDAGGQGDPHFTTWRNEHFEYHGQCDLILATDSNFADGLGLDVQIRTKVVRYWSYIKSVAMRIGADIFEIEGNADMSEDLRYWINMEFKGAVKNVGGFPVIFKNRKGQAMKQTILIDLNSKYPGAKIEIQVWKEFVKVNFQNPTVEAFGNTVGMLGDFSTGKTVGRDGVTVFDDYMLLGEEWQVLPANDMLFHSTEEPQFPSKCIEPEDSQGDRRRRRLGESAITEEQAEKACASLTGMLDRKDCVYDILATQNLDMAVAY</sequence>
<feature type="compositionally biased region" description="Polar residues" evidence="1">
    <location>
        <begin position="65"/>
        <end position="74"/>
    </location>
</feature>
<name>A0AAD2CQH9_9STRA</name>
<proteinExistence type="predicted"/>
<reference evidence="2" key="1">
    <citation type="submission" date="2023-08" db="EMBL/GenBank/DDBJ databases">
        <authorList>
            <person name="Audoor S."/>
            <person name="Bilcke G."/>
        </authorList>
    </citation>
    <scope>NUCLEOTIDE SEQUENCE</scope>
</reference>
<keyword evidence="3" id="KW-1185">Reference proteome</keyword>
<dbReference type="Proteomes" id="UP001295423">
    <property type="component" value="Unassembled WGS sequence"/>
</dbReference>
<evidence type="ECO:0000313" key="3">
    <source>
        <dbReference type="Proteomes" id="UP001295423"/>
    </source>
</evidence>
<dbReference type="AlphaFoldDB" id="A0AAD2CQH9"/>
<feature type="compositionally biased region" description="Polar residues" evidence="1">
    <location>
        <begin position="1"/>
        <end position="23"/>
    </location>
</feature>
<comment type="caution">
    <text evidence="2">The sequence shown here is derived from an EMBL/GenBank/DDBJ whole genome shotgun (WGS) entry which is preliminary data.</text>
</comment>
<dbReference type="EMBL" id="CAKOGP040000779">
    <property type="protein sequence ID" value="CAJ1939299.1"/>
    <property type="molecule type" value="Genomic_DNA"/>
</dbReference>
<evidence type="ECO:0000256" key="1">
    <source>
        <dbReference type="SAM" id="MobiDB-lite"/>
    </source>
</evidence>
<protein>
    <recommendedName>
        <fullName evidence="4">VWFD domain-containing protein</fullName>
    </recommendedName>
</protein>
<feature type="region of interest" description="Disordered" evidence="1">
    <location>
        <begin position="1"/>
        <end position="42"/>
    </location>
</feature>
<organism evidence="2 3">
    <name type="scientific">Cylindrotheca closterium</name>
    <dbReference type="NCBI Taxonomy" id="2856"/>
    <lineage>
        <taxon>Eukaryota</taxon>
        <taxon>Sar</taxon>
        <taxon>Stramenopiles</taxon>
        <taxon>Ochrophyta</taxon>
        <taxon>Bacillariophyta</taxon>
        <taxon>Bacillariophyceae</taxon>
        <taxon>Bacillariophycidae</taxon>
        <taxon>Bacillariales</taxon>
        <taxon>Bacillariaceae</taxon>
        <taxon>Cylindrotheca</taxon>
    </lineage>
</organism>
<evidence type="ECO:0008006" key="4">
    <source>
        <dbReference type="Google" id="ProtNLM"/>
    </source>
</evidence>